<feature type="coiled-coil region" evidence="15">
    <location>
        <begin position="239"/>
        <end position="279"/>
    </location>
</feature>
<accession>A0A0B7N9L7</accession>
<evidence type="ECO:0000256" key="15">
    <source>
        <dbReference type="SAM" id="Coils"/>
    </source>
</evidence>
<evidence type="ECO:0000259" key="17">
    <source>
        <dbReference type="PROSITE" id="PS50969"/>
    </source>
</evidence>
<keyword evidence="19" id="KW-1185">Reference proteome</keyword>
<keyword evidence="7" id="KW-0378">Hydrolase</keyword>
<evidence type="ECO:0000256" key="6">
    <source>
        <dbReference type="ARBA" id="ARBA00022723"/>
    </source>
</evidence>
<evidence type="ECO:0000256" key="10">
    <source>
        <dbReference type="ARBA" id="ARBA00022989"/>
    </source>
</evidence>
<dbReference type="Proteomes" id="UP000054107">
    <property type="component" value="Unassembled WGS sequence"/>
</dbReference>
<reference evidence="18 19" key="1">
    <citation type="submission" date="2014-09" db="EMBL/GenBank/DDBJ databases">
        <authorList>
            <person name="Ellenberger Sabrina"/>
        </authorList>
    </citation>
    <scope>NUCLEOTIDE SEQUENCE [LARGE SCALE GENOMIC DNA]</scope>
    <source>
        <strain evidence="18 19">CBS 412.66</strain>
    </source>
</reference>
<evidence type="ECO:0000256" key="9">
    <source>
        <dbReference type="ARBA" id="ARBA00022963"/>
    </source>
</evidence>
<dbReference type="GO" id="GO:0016298">
    <property type="term" value="F:lipase activity"/>
    <property type="evidence" value="ECO:0007669"/>
    <property type="project" value="TreeGrafter"/>
</dbReference>
<gene>
    <name evidence="18" type="primary">PARPA_08297.1 scaffold 32756</name>
</gene>
<evidence type="ECO:0000256" key="16">
    <source>
        <dbReference type="SAM" id="MobiDB-lite"/>
    </source>
</evidence>
<dbReference type="PROSITE" id="PS50969">
    <property type="entry name" value="FCP1"/>
    <property type="match status" value="1"/>
</dbReference>
<evidence type="ECO:0000313" key="19">
    <source>
        <dbReference type="Proteomes" id="UP000054107"/>
    </source>
</evidence>
<keyword evidence="4" id="KW-0597">Phosphoprotein</keyword>
<evidence type="ECO:0000256" key="11">
    <source>
        <dbReference type="ARBA" id="ARBA00023098"/>
    </source>
</evidence>
<dbReference type="GO" id="GO:0046872">
    <property type="term" value="F:metal ion binding"/>
    <property type="evidence" value="ECO:0007669"/>
    <property type="project" value="UniProtKB-KW"/>
</dbReference>
<keyword evidence="9" id="KW-0442">Lipid degradation</keyword>
<feature type="domain" description="FCP1 homology" evidence="17">
    <location>
        <begin position="1166"/>
        <end position="1351"/>
    </location>
</feature>
<dbReference type="Pfam" id="PF03031">
    <property type="entry name" value="NIF"/>
    <property type="match status" value="1"/>
</dbReference>
<keyword evidence="11" id="KW-0443">Lipid metabolism</keyword>
<evidence type="ECO:0000256" key="4">
    <source>
        <dbReference type="ARBA" id="ARBA00022553"/>
    </source>
</evidence>
<organism evidence="18 19">
    <name type="scientific">Parasitella parasitica</name>
    <dbReference type="NCBI Taxonomy" id="35722"/>
    <lineage>
        <taxon>Eukaryota</taxon>
        <taxon>Fungi</taxon>
        <taxon>Fungi incertae sedis</taxon>
        <taxon>Mucoromycota</taxon>
        <taxon>Mucoromycotina</taxon>
        <taxon>Mucoromycetes</taxon>
        <taxon>Mucorales</taxon>
        <taxon>Mucorineae</taxon>
        <taxon>Mucoraceae</taxon>
        <taxon>Parasitella</taxon>
    </lineage>
</organism>
<comment type="subcellular location">
    <subcellularLocation>
        <location evidence="2">Cell membrane</location>
        <topology evidence="2">Multi-pass membrane protein</topology>
    </subcellularLocation>
</comment>
<dbReference type="CDD" id="cd00519">
    <property type="entry name" value="Lipase_3"/>
    <property type="match status" value="1"/>
</dbReference>
<evidence type="ECO:0000256" key="7">
    <source>
        <dbReference type="ARBA" id="ARBA00022801"/>
    </source>
</evidence>
<dbReference type="InterPro" id="IPR004274">
    <property type="entry name" value="FCP1_dom"/>
</dbReference>
<dbReference type="PANTHER" id="PTHR45792">
    <property type="entry name" value="DIACYLGLYCEROL LIPASE HOMOLOG-RELATED"/>
    <property type="match status" value="1"/>
</dbReference>
<proteinExistence type="predicted"/>
<dbReference type="PANTHER" id="PTHR45792:SF7">
    <property type="entry name" value="PUTATIVE (AFU_ORTHOLOGUE AFUA_6G02710)-RELATED"/>
    <property type="match status" value="1"/>
</dbReference>
<feature type="region of interest" description="Disordered" evidence="16">
    <location>
        <begin position="867"/>
        <end position="926"/>
    </location>
</feature>
<dbReference type="InterPro" id="IPR036412">
    <property type="entry name" value="HAD-like_sf"/>
</dbReference>
<feature type="compositionally biased region" description="Polar residues" evidence="16">
    <location>
        <begin position="893"/>
        <end position="920"/>
    </location>
</feature>
<dbReference type="InterPro" id="IPR052214">
    <property type="entry name" value="DAG_Lipase-Related"/>
</dbReference>
<evidence type="ECO:0000256" key="13">
    <source>
        <dbReference type="ARBA" id="ARBA00024531"/>
    </source>
</evidence>
<dbReference type="GO" id="GO:0019369">
    <property type="term" value="P:arachidonate metabolic process"/>
    <property type="evidence" value="ECO:0007669"/>
    <property type="project" value="TreeGrafter"/>
</dbReference>
<keyword evidence="10" id="KW-1133">Transmembrane helix</keyword>
<dbReference type="OrthoDB" id="438440at2759"/>
<feature type="region of interest" description="Disordered" evidence="16">
    <location>
        <begin position="357"/>
        <end position="397"/>
    </location>
</feature>
<keyword evidence="12" id="KW-0472">Membrane</keyword>
<dbReference type="InterPro" id="IPR002921">
    <property type="entry name" value="Fungal_lipase-type"/>
</dbReference>
<dbReference type="EC" id="3.1.1.116" evidence="14"/>
<evidence type="ECO:0000256" key="3">
    <source>
        <dbReference type="ARBA" id="ARBA00022475"/>
    </source>
</evidence>
<dbReference type="Gene3D" id="3.40.50.1820">
    <property type="entry name" value="alpha/beta hydrolase"/>
    <property type="match status" value="1"/>
</dbReference>
<keyword evidence="3" id="KW-1003">Cell membrane</keyword>
<dbReference type="EMBL" id="LN731032">
    <property type="protein sequence ID" value="CEP14134.1"/>
    <property type="molecule type" value="Genomic_DNA"/>
</dbReference>
<evidence type="ECO:0000256" key="2">
    <source>
        <dbReference type="ARBA" id="ARBA00004651"/>
    </source>
</evidence>
<evidence type="ECO:0000256" key="8">
    <source>
        <dbReference type="ARBA" id="ARBA00022837"/>
    </source>
</evidence>
<name>A0A0B7N9L7_9FUNG</name>
<protein>
    <recommendedName>
        <fullName evidence="14">sn-1-specific diacylglycerol lipase</fullName>
        <ecNumber evidence="14">3.1.1.116</ecNumber>
    </recommendedName>
</protein>
<dbReference type="GO" id="GO:0005886">
    <property type="term" value="C:plasma membrane"/>
    <property type="evidence" value="ECO:0007669"/>
    <property type="project" value="UniProtKB-SubCell"/>
</dbReference>
<dbReference type="SMART" id="SM00577">
    <property type="entry name" value="CPDc"/>
    <property type="match status" value="1"/>
</dbReference>
<dbReference type="InterPro" id="IPR029058">
    <property type="entry name" value="AB_hydrolase_fold"/>
</dbReference>
<dbReference type="Gene3D" id="3.40.50.1000">
    <property type="entry name" value="HAD superfamily/HAD-like"/>
    <property type="match status" value="1"/>
</dbReference>
<evidence type="ECO:0000256" key="5">
    <source>
        <dbReference type="ARBA" id="ARBA00022692"/>
    </source>
</evidence>
<comment type="cofactor">
    <cofactor evidence="1">
        <name>Ca(2+)</name>
        <dbReference type="ChEBI" id="CHEBI:29108"/>
    </cofactor>
</comment>
<dbReference type="InterPro" id="IPR023214">
    <property type="entry name" value="HAD_sf"/>
</dbReference>
<evidence type="ECO:0000256" key="1">
    <source>
        <dbReference type="ARBA" id="ARBA00001913"/>
    </source>
</evidence>
<sequence length="1409" mass="158410">MAGQLTSTTATSSIHDINHALDGTLLSENMANMVTAVSFATRISLRCSSIFFDAMFEAAKYGTSISLGLSRDALTNALSTARNLHTNTQSKITSTASNLHEKVEESLFVQVLEKYTNMGLYLVSHTFSLAELFAMSGLQFTSRTIQSSLKAAEESVRIIDGIFGSNDTSRAIASIIALVHRELVQDPDFGLAKAGKLAILKGLTKALTAFAVLQNVTHKRMMKQIPMTVLWEGLVTDEKEEVEEKYQQKNKILQFKNNKQQEKEENAVILQELDALRQVSEKNENERELSLITSMQNGYKVTTKTTCTTTKTTTICPLESTFSKRIIVKTNEEENGSYLALMDNSAKGQPKFILSTLSEKRRKRKVERQEDSFDLSPSSTEKPSYHHKRRFSSPGDSQFYYQQKEQDSYLSRKYNYSTSDLTIKERHTSSNSNILMTRQSRSSSISSFCSTSSKRLSMTTTDSNSVQIESKTIINNIAHYMKYASAAYGESFMRILGIGDIPTVLPSSHHHHPNHHAFAHHTGNSVEDILLSSYTDRSPLHLHNPSIHALVHYVTVDHAAKAIVLTCRGTLGLSDILTDLSFDYIEFNLPTDKNSIFKAHSGMLDAAQLLAKEKGKVYQKIRQGLVKYPDYSLVMCGHSLGGGVASLLCVLWSQKMNGDELVLKTNTGNHSSKFVTSDQSGLPAGRPIHCYAYGPPGVMSLELSHYCTGLVTSVVHGDDIVSSLSLGLLKDFKNVATSLHAEADVAEEIISRAVGRLQKRKKEQEQSKENTQDEFNEDDQWFWAMIKTMRADMTAEKMYPPSTVYLIETIPHVKQQHKVALSRCEDVQARFSEIVFSRTMFMDHSPLIPYLHPIMDLSSMLNGSVPSKKRDYSMSNASYRPQPIPPQKRMQHANVSTSAAPISRQSQPNTHNTTSKSSATVGPVAAHPQSKEKVLVHQIYTSLQYSVGKDTISNPNNAGHQILPSQNTSTQKSNGVFSSPFRPEAETISNLKINVTPSSSNGTKCPHLNPSLKANPGIWCPKLSLNFVMKDQPLTLRPVGRRSNGRDDVDNLECQLKTIEVIIRGDEPKVLLEDVYEIQGAYPRGFFVMMAKRQIQHNFVFELPDHPWFEDLYGLRKSAYVAMRTEDGELYELHLKPSRDKQFLFGYLVKHEDMIRIVKDSMNELLHCRKLPLVLDLDDTLVRIVGEGNERHVPEADIPKCRDRVAVLKDGRRVVLTEGVHEFLEWAQQFFDISVCSLGDETYVENVVKVLDPQGVRIRGINYSARSEHDYIKRSPDPGRPPKDLLALYSFCAIKDRSLGSAFQLPLILDDETRMWPVDQIDNIIEVTSQRDSPVWSVSLFPVVKDTLQYVHQEFFRQYDIYVQKWLEAEQYGVVCTRLPPSAVGIYKTYLRHILRDMIARVPAAPSRS</sequence>
<evidence type="ECO:0000256" key="12">
    <source>
        <dbReference type="ARBA" id="ARBA00023136"/>
    </source>
</evidence>
<dbReference type="SUPFAM" id="SSF53474">
    <property type="entry name" value="alpha/beta-Hydrolases"/>
    <property type="match status" value="1"/>
</dbReference>
<dbReference type="Pfam" id="PF01764">
    <property type="entry name" value="Lipase_3"/>
    <property type="match status" value="1"/>
</dbReference>
<keyword evidence="6" id="KW-0479">Metal-binding</keyword>
<comment type="catalytic activity">
    <reaction evidence="13">
        <text>a 1,2-diacyl-sn-glycerol + H2O = a 2-acylglycerol + a fatty acid + H(+)</text>
        <dbReference type="Rhea" id="RHEA:33275"/>
        <dbReference type="ChEBI" id="CHEBI:15377"/>
        <dbReference type="ChEBI" id="CHEBI:15378"/>
        <dbReference type="ChEBI" id="CHEBI:17389"/>
        <dbReference type="ChEBI" id="CHEBI:17815"/>
        <dbReference type="ChEBI" id="CHEBI:28868"/>
        <dbReference type="EC" id="3.1.1.116"/>
    </reaction>
    <physiologicalReaction direction="left-to-right" evidence="13">
        <dbReference type="Rhea" id="RHEA:33276"/>
    </physiologicalReaction>
</comment>
<keyword evidence="15" id="KW-0175">Coiled coil</keyword>
<dbReference type="GO" id="GO:0046340">
    <property type="term" value="P:diacylglycerol catabolic process"/>
    <property type="evidence" value="ECO:0007669"/>
    <property type="project" value="TreeGrafter"/>
</dbReference>
<keyword evidence="8" id="KW-0106">Calcium</keyword>
<keyword evidence="5" id="KW-0812">Transmembrane</keyword>
<evidence type="ECO:0000256" key="14">
    <source>
        <dbReference type="ARBA" id="ARBA00026104"/>
    </source>
</evidence>
<evidence type="ECO:0000313" key="18">
    <source>
        <dbReference type="EMBL" id="CEP14134.1"/>
    </source>
</evidence>
<dbReference type="SUPFAM" id="SSF56784">
    <property type="entry name" value="HAD-like"/>
    <property type="match status" value="1"/>
</dbReference>